<dbReference type="EMBL" id="DVGB01000026">
    <property type="protein sequence ID" value="HIR01045.1"/>
    <property type="molecule type" value="Genomic_DNA"/>
</dbReference>
<gene>
    <name evidence="2" type="ORF">IAA69_02080</name>
</gene>
<sequence>MVLALLITLSLVFTSGQVYRVQAASASVQNAADAAALAAEGPVAEFYVVVRVCDAVVLSLTLTGVAATGIGLVATCVPPLAALGAKLVEAGRTVFTARDSFATKATDALNKVQRALPYLSAAEAISVLRANSGGASGADYVGFAVLLPEEGEEIAIGGKGAAEDALSKVESEREGLADAAARAEEAAKEADAQKAAGYAADCGNNPGYCMYERASVLAGMDGASNPLYESVDAWSFSVALERARAYYKQRRAQEAPEGNSVEEQADSALRARFYDFAQRELAQGYVRETEASFAAYFPELPRNTSEMRQTTLYTDSVYPIVESGGVRVMHAWSGCPEAVGATAQGSIQDMEAGGFPTCPSCRFSASSLGKVAAASTSIANGFEYHYAKVAEAARAYQKAREVCDPLKQHVQGTVASLLDGFSEVLESASKRIEAKPPGRTGVVVLAADVARTAADAGFVSSFVSSGKSLGVRAAVSASTLVSDSPEEGKTVLTSLLDGVSGKAGNVGTQAGSLVLSVWSKALSAYADGHAAIRDAVSNVLNSLPLVGASGLGTWAADALEDFLEKAGLAPAKLDAPKPVLVNTAHVANAEGGSFAERFAETQRSAVSAAESVSGDVFSAAVSGVEDRVVEGLEAWDGTIEVARIDILGPSGPSIPIEIVVPPRIVQVGQGAISSAADRIRGLVGSITGVRQWE</sequence>
<evidence type="ECO:0000313" key="2">
    <source>
        <dbReference type="EMBL" id="HIR01045.1"/>
    </source>
</evidence>
<reference evidence="2" key="1">
    <citation type="submission" date="2020-10" db="EMBL/GenBank/DDBJ databases">
        <authorList>
            <person name="Gilroy R."/>
        </authorList>
    </citation>
    <scope>NUCLEOTIDE SEQUENCE</scope>
    <source>
        <strain evidence="2">ChiGjej1B1-2707</strain>
    </source>
</reference>
<accession>A0A9D0ZZJ0</accession>
<evidence type="ECO:0000256" key="1">
    <source>
        <dbReference type="SAM" id="Coils"/>
    </source>
</evidence>
<reference evidence="2" key="2">
    <citation type="journal article" date="2021" name="PeerJ">
        <title>Extensive microbial diversity within the chicken gut microbiome revealed by metagenomics and culture.</title>
        <authorList>
            <person name="Gilroy R."/>
            <person name="Ravi A."/>
            <person name="Getino M."/>
            <person name="Pursley I."/>
            <person name="Horton D.L."/>
            <person name="Alikhan N.F."/>
            <person name="Baker D."/>
            <person name="Gharbi K."/>
            <person name="Hall N."/>
            <person name="Watson M."/>
            <person name="Adriaenssens E.M."/>
            <person name="Foster-Nyarko E."/>
            <person name="Jarju S."/>
            <person name="Secka A."/>
            <person name="Antonio M."/>
            <person name="Oren A."/>
            <person name="Chaudhuri R.R."/>
            <person name="La Ragione R."/>
            <person name="Hildebrand F."/>
            <person name="Pallen M.J."/>
        </authorList>
    </citation>
    <scope>NUCLEOTIDE SEQUENCE</scope>
    <source>
        <strain evidence="2">ChiGjej1B1-2707</strain>
    </source>
</reference>
<dbReference type="AlphaFoldDB" id="A0A9D0ZZJ0"/>
<proteinExistence type="predicted"/>
<organism evidence="2 3">
    <name type="scientific">Candidatus Aveggerthella stercoripullorum</name>
    <dbReference type="NCBI Taxonomy" id="2840688"/>
    <lineage>
        <taxon>Bacteria</taxon>
        <taxon>Bacillati</taxon>
        <taxon>Actinomycetota</taxon>
        <taxon>Coriobacteriia</taxon>
        <taxon>Eggerthellales</taxon>
        <taxon>Eggerthellaceae</taxon>
        <taxon>Eggerthellaceae incertae sedis</taxon>
        <taxon>Candidatus Aveggerthella</taxon>
    </lineage>
</organism>
<comment type="caution">
    <text evidence="2">The sequence shown here is derived from an EMBL/GenBank/DDBJ whole genome shotgun (WGS) entry which is preliminary data.</text>
</comment>
<keyword evidence="1" id="KW-0175">Coiled coil</keyword>
<feature type="coiled-coil region" evidence="1">
    <location>
        <begin position="166"/>
        <end position="196"/>
    </location>
</feature>
<evidence type="ECO:0000313" key="3">
    <source>
        <dbReference type="Proteomes" id="UP000824261"/>
    </source>
</evidence>
<dbReference type="Proteomes" id="UP000824261">
    <property type="component" value="Unassembled WGS sequence"/>
</dbReference>
<protein>
    <submittedName>
        <fullName evidence="2">Molybdenum cofactor biosynthesis enzyme</fullName>
    </submittedName>
</protein>
<name>A0A9D0ZZJ0_9ACTN</name>